<evidence type="ECO:0000313" key="2">
    <source>
        <dbReference type="EMBL" id="SOB53225.1"/>
    </source>
</evidence>
<dbReference type="Proteomes" id="UP000219564">
    <property type="component" value="Unassembled WGS sequence"/>
</dbReference>
<evidence type="ECO:0000256" key="1">
    <source>
        <dbReference type="SAM" id="MobiDB-lite"/>
    </source>
</evidence>
<reference evidence="2 3" key="1">
    <citation type="submission" date="2017-08" db="EMBL/GenBank/DDBJ databases">
        <authorList>
            <person name="Chaillou S."/>
        </authorList>
    </citation>
    <scope>NUCLEOTIDE SEQUENCE [LARGE SCALE GENOMIC DNA]</scope>
    <source>
        <strain evidence="2 3">MFPA15A1205</strain>
    </source>
</reference>
<feature type="compositionally biased region" description="Basic and acidic residues" evidence="1">
    <location>
        <begin position="104"/>
        <end position="114"/>
    </location>
</feature>
<accession>A0AAX2HAC8</accession>
<feature type="compositionally biased region" description="Polar residues" evidence="1">
    <location>
        <begin position="94"/>
        <end position="103"/>
    </location>
</feature>
<feature type="region of interest" description="Disordered" evidence="1">
    <location>
        <begin position="76"/>
        <end position="129"/>
    </location>
</feature>
<gene>
    <name evidence="2" type="ORF">PLUA15_300018</name>
</gene>
<proteinExistence type="predicted"/>
<organism evidence="2 3">
    <name type="scientific">Pseudomonas lundensis</name>
    <dbReference type="NCBI Taxonomy" id="86185"/>
    <lineage>
        <taxon>Bacteria</taxon>
        <taxon>Pseudomonadati</taxon>
        <taxon>Pseudomonadota</taxon>
        <taxon>Gammaproteobacteria</taxon>
        <taxon>Pseudomonadales</taxon>
        <taxon>Pseudomonadaceae</taxon>
        <taxon>Pseudomonas</taxon>
    </lineage>
</organism>
<evidence type="ECO:0000313" key="3">
    <source>
        <dbReference type="Proteomes" id="UP000219564"/>
    </source>
</evidence>
<feature type="compositionally biased region" description="Basic and acidic residues" evidence="1">
    <location>
        <begin position="84"/>
        <end position="93"/>
    </location>
</feature>
<dbReference type="RefSeq" id="WP_143520711.1">
    <property type="nucleotide sequence ID" value="NZ_OBKZ01000024.1"/>
</dbReference>
<feature type="region of interest" description="Disordered" evidence="1">
    <location>
        <begin position="172"/>
        <end position="192"/>
    </location>
</feature>
<dbReference type="EMBL" id="OBKZ01000024">
    <property type="protein sequence ID" value="SOB53225.1"/>
    <property type="molecule type" value="Genomic_DNA"/>
</dbReference>
<protein>
    <submittedName>
        <fullName evidence="2">Uncharacterized protein</fullName>
    </submittedName>
</protein>
<comment type="caution">
    <text evidence="2">The sequence shown here is derived from an EMBL/GenBank/DDBJ whole genome shotgun (WGS) entry which is preliminary data.</text>
</comment>
<dbReference type="AlphaFoldDB" id="A0AAX2HAC8"/>
<sequence length="192" mass="20803">MNATPGTANQRWTVTCQDAGDGSGDLIVPLPADLKSDMGLAVGDTLNIIKAYADTHKNIVLSDTARIPDRVDERVKPVDSQALEDIRMTEQRLSKNNTGSTKTSEFEGISKNHQPDTGTPDDPESQQNHHDVDTLLGVLVDLYHVCGMLDAKVEVLDQIIAALHGDPLPHESLSAYADRDPDGWVPVEDAGR</sequence>
<name>A0AAX2HAC8_9PSED</name>